<dbReference type="InterPro" id="IPR014016">
    <property type="entry name" value="UvrD-like_ATP-bd"/>
</dbReference>
<dbReference type="PANTHER" id="PTHR11070:SF64">
    <property type="entry name" value="ATP-DEPENDENT DNA HELICASE REP"/>
    <property type="match status" value="1"/>
</dbReference>
<keyword evidence="5 10" id="KW-0067">ATP-binding</keyword>
<evidence type="ECO:0000256" key="5">
    <source>
        <dbReference type="ARBA" id="ARBA00022840"/>
    </source>
</evidence>
<comment type="similarity">
    <text evidence="1">Belongs to the helicase family. UvrD subfamily.</text>
</comment>
<evidence type="ECO:0000256" key="6">
    <source>
        <dbReference type="ARBA" id="ARBA00023235"/>
    </source>
</evidence>
<evidence type="ECO:0000256" key="4">
    <source>
        <dbReference type="ARBA" id="ARBA00022806"/>
    </source>
</evidence>
<organism evidence="13 14">
    <name type="scientific">Sediminispirochaeta smaragdinae (strain DSM 11293 / JCM 15392 / SEBR 4228)</name>
    <name type="common">Spirochaeta smaragdinae</name>
    <dbReference type="NCBI Taxonomy" id="573413"/>
    <lineage>
        <taxon>Bacteria</taxon>
        <taxon>Pseudomonadati</taxon>
        <taxon>Spirochaetota</taxon>
        <taxon>Spirochaetia</taxon>
        <taxon>Spirochaetales</taxon>
        <taxon>Spirochaetaceae</taxon>
        <taxon>Sediminispirochaeta</taxon>
    </lineage>
</organism>
<comment type="catalytic activity">
    <reaction evidence="7">
        <text>Couples ATP hydrolysis with the unwinding of duplex DNA by translocating in the 3'-5' direction.</text>
        <dbReference type="EC" id="5.6.2.4"/>
    </reaction>
</comment>
<feature type="binding site" evidence="10">
    <location>
        <begin position="28"/>
        <end position="35"/>
    </location>
    <ligand>
        <name>ATP</name>
        <dbReference type="ChEBI" id="CHEBI:30616"/>
    </ligand>
</feature>
<feature type="domain" description="UvrD-like helicase ATP-binding" evidence="11">
    <location>
        <begin position="7"/>
        <end position="277"/>
    </location>
</feature>
<dbReference type="AlphaFoldDB" id="E1R1X2"/>
<dbReference type="InterPro" id="IPR013986">
    <property type="entry name" value="DExx_box_DNA_helicase_dom_sf"/>
</dbReference>
<dbReference type="Proteomes" id="UP000002318">
    <property type="component" value="Chromosome"/>
</dbReference>
<dbReference type="InterPro" id="IPR014017">
    <property type="entry name" value="DNA_helicase_UvrD-like_C"/>
</dbReference>
<dbReference type="CDD" id="cd17932">
    <property type="entry name" value="DEXQc_UvrD"/>
    <property type="match status" value="1"/>
</dbReference>
<evidence type="ECO:0000256" key="8">
    <source>
        <dbReference type="ARBA" id="ARBA00034808"/>
    </source>
</evidence>
<dbReference type="Gene3D" id="1.10.10.160">
    <property type="match status" value="1"/>
</dbReference>
<dbReference type="PROSITE" id="PS51198">
    <property type="entry name" value="UVRD_HELICASE_ATP_BIND"/>
    <property type="match status" value="1"/>
</dbReference>
<accession>E1R1X2</accession>
<dbReference type="Pfam" id="PF13361">
    <property type="entry name" value="UvrD_C"/>
    <property type="match status" value="1"/>
</dbReference>
<evidence type="ECO:0000256" key="9">
    <source>
        <dbReference type="ARBA" id="ARBA00048988"/>
    </source>
</evidence>
<dbReference type="eggNOG" id="COG0210">
    <property type="taxonomic scope" value="Bacteria"/>
</dbReference>
<dbReference type="GO" id="GO:0005524">
    <property type="term" value="F:ATP binding"/>
    <property type="evidence" value="ECO:0007669"/>
    <property type="project" value="UniProtKB-UniRule"/>
</dbReference>
<dbReference type="Gene3D" id="3.40.50.300">
    <property type="entry name" value="P-loop containing nucleotide triphosphate hydrolases"/>
    <property type="match status" value="2"/>
</dbReference>
<dbReference type="InterPro" id="IPR027417">
    <property type="entry name" value="P-loop_NTPase"/>
</dbReference>
<sequence length="670" mass="77575">MAIDLAKELNKEQFIAASTIDGPLLIIAGAGSGKTRMITFRIAHMLEEGIPQSSILALTFTNKAAREMSDRIRSLTGKRLSNLTVSTFHAFGVKVLRKSIEYLDYKSNFSIYDQVDKTALIKESARGIGMIPEDLDTWEIANLFSSVKTGREKWNRENKLYKPLFEEYLANLHAYNAVDFDDLIMLPIRLFEEFPEVLDAYRRRYRYIMVDEFQDTSLAQYHLMKLLAKKERNICVVGDDDQSIYSWRGANYQNIVNFEKDFPELLEIKLEQNYRSTGNILAAANQVIANNKNRKSKELWTGLDNGRSIEIFYPDDDLKEAEFIAQLIATLSMREGYKYHDFGVLVRTNSLAATIENAFLAENIPYKVSGGQSFFQRKEIKDIIAYLRVLSNPDDDVNFLRIINTPRRGIGRVSLEKLRELADEKEWSLYSAASAIRYAEDAPVSDKVKAALGEFVTFIEYYREQILTGKKMADTTRSLVDKVDYWGYLIMENQKNERAARWKYKNIGIFLDLFERWEKDPDNDDPNIYNYLNRITLITRDDDQEENNDMVNLMTVHASKGLEFEIVFLAGVEDTIMPHARSLEEDPDNIEEERRLFYVAITRAKQKLYLTSCKTRRVSREVIDSSPSRFLEEIPDHLIEYHQPEEEVESGEAMDYFEKIRAKLGIPDKV</sequence>
<dbReference type="GO" id="GO:0005829">
    <property type="term" value="C:cytosol"/>
    <property type="evidence" value="ECO:0007669"/>
    <property type="project" value="TreeGrafter"/>
</dbReference>
<keyword evidence="2 10" id="KW-0547">Nucleotide-binding</keyword>
<feature type="domain" description="UvrD-like helicase C-terminal" evidence="12">
    <location>
        <begin position="278"/>
        <end position="561"/>
    </location>
</feature>
<dbReference type="KEGG" id="ssm:Spirs_2383"/>
<evidence type="ECO:0000256" key="10">
    <source>
        <dbReference type="PROSITE-ProRule" id="PRU00560"/>
    </source>
</evidence>
<dbReference type="GO" id="GO:0003677">
    <property type="term" value="F:DNA binding"/>
    <property type="evidence" value="ECO:0007669"/>
    <property type="project" value="InterPro"/>
</dbReference>
<dbReference type="CDD" id="cd18807">
    <property type="entry name" value="SF1_C_UvrD"/>
    <property type="match status" value="1"/>
</dbReference>
<keyword evidence="14" id="KW-1185">Reference proteome</keyword>
<evidence type="ECO:0000259" key="11">
    <source>
        <dbReference type="PROSITE" id="PS51198"/>
    </source>
</evidence>
<evidence type="ECO:0000256" key="7">
    <source>
        <dbReference type="ARBA" id="ARBA00034617"/>
    </source>
</evidence>
<dbReference type="EC" id="5.6.2.4" evidence="8"/>
<evidence type="ECO:0000313" key="13">
    <source>
        <dbReference type="EMBL" id="ADK81498.1"/>
    </source>
</evidence>
<name>E1R1X2_SEDSS</name>
<evidence type="ECO:0000313" key="14">
    <source>
        <dbReference type="Proteomes" id="UP000002318"/>
    </source>
</evidence>
<dbReference type="OrthoDB" id="9810135at2"/>
<dbReference type="EMBL" id="CP002116">
    <property type="protein sequence ID" value="ADK81498.1"/>
    <property type="molecule type" value="Genomic_DNA"/>
</dbReference>
<keyword evidence="4 10" id="KW-0347">Helicase</keyword>
<keyword evidence="3 10" id="KW-0378">Hydrolase</keyword>
<dbReference type="Pfam" id="PF00580">
    <property type="entry name" value="UvrD-helicase"/>
    <property type="match status" value="1"/>
</dbReference>
<dbReference type="GO" id="GO:0043138">
    <property type="term" value="F:3'-5' DNA helicase activity"/>
    <property type="evidence" value="ECO:0007669"/>
    <property type="project" value="UniProtKB-EC"/>
</dbReference>
<dbReference type="RefSeq" id="WP_013254961.1">
    <property type="nucleotide sequence ID" value="NC_014364.1"/>
</dbReference>
<dbReference type="GO" id="GO:0000725">
    <property type="term" value="P:recombinational repair"/>
    <property type="evidence" value="ECO:0007669"/>
    <property type="project" value="TreeGrafter"/>
</dbReference>
<dbReference type="SUPFAM" id="SSF52540">
    <property type="entry name" value="P-loop containing nucleoside triphosphate hydrolases"/>
    <property type="match status" value="1"/>
</dbReference>
<dbReference type="InterPro" id="IPR000212">
    <property type="entry name" value="DNA_helicase_UvrD/REP"/>
</dbReference>
<gene>
    <name evidence="13" type="ordered locus">Spirs_2383</name>
</gene>
<dbReference type="GO" id="GO:0016887">
    <property type="term" value="F:ATP hydrolysis activity"/>
    <property type="evidence" value="ECO:0007669"/>
    <property type="project" value="RHEA"/>
</dbReference>
<evidence type="ECO:0000256" key="2">
    <source>
        <dbReference type="ARBA" id="ARBA00022741"/>
    </source>
</evidence>
<keyword evidence="6" id="KW-0413">Isomerase</keyword>
<evidence type="ECO:0000256" key="3">
    <source>
        <dbReference type="ARBA" id="ARBA00022801"/>
    </source>
</evidence>
<protein>
    <recommendedName>
        <fullName evidence="8">DNA 3'-5' helicase</fullName>
        <ecNumber evidence="8">5.6.2.4</ecNumber>
    </recommendedName>
</protein>
<dbReference type="PROSITE" id="PS51217">
    <property type="entry name" value="UVRD_HELICASE_CTER"/>
    <property type="match status" value="1"/>
</dbReference>
<dbReference type="Gene3D" id="1.10.486.10">
    <property type="entry name" value="PCRA, domain 4"/>
    <property type="match status" value="1"/>
</dbReference>
<dbReference type="PANTHER" id="PTHR11070">
    <property type="entry name" value="UVRD / RECB / PCRA DNA HELICASE FAMILY MEMBER"/>
    <property type="match status" value="1"/>
</dbReference>
<evidence type="ECO:0000256" key="1">
    <source>
        <dbReference type="ARBA" id="ARBA00009922"/>
    </source>
</evidence>
<evidence type="ECO:0000259" key="12">
    <source>
        <dbReference type="PROSITE" id="PS51217"/>
    </source>
</evidence>
<proteinExistence type="inferred from homology"/>
<dbReference type="HOGENOM" id="CLU_004585_5_2_12"/>
<dbReference type="STRING" id="573413.Spirs_2383"/>
<reference evidence="13 14" key="1">
    <citation type="journal article" date="2010" name="Stand. Genomic Sci.">
        <title>Complete genome sequence of Spirochaeta smaragdinae type strain (SEBR 4228).</title>
        <authorList>
            <person name="Mavromatis K."/>
            <person name="Yasawong M."/>
            <person name="Chertkov O."/>
            <person name="Lapidus A."/>
            <person name="Lucas S."/>
            <person name="Nolan M."/>
            <person name="Del Rio T.G."/>
            <person name="Tice H."/>
            <person name="Cheng J.F."/>
            <person name="Pitluck S."/>
            <person name="Liolios K."/>
            <person name="Ivanova N."/>
            <person name="Tapia R."/>
            <person name="Han C."/>
            <person name="Bruce D."/>
            <person name="Goodwin L."/>
            <person name="Pati A."/>
            <person name="Chen A."/>
            <person name="Palaniappan K."/>
            <person name="Land M."/>
            <person name="Hauser L."/>
            <person name="Chang Y.J."/>
            <person name="Jeffries C.D."/>
            <person name="Detter J.C."/>
            <person name="Rohde M."/>
            <person name="Brambilla E."/>
            <person name="Spring S."/>
            <person name="Goker M."/>
            <person name="Sikorski J."/>
            <person name="Woyke T."/>
            <person name="Bristow J."/>
            <person name="Eisen J.A."/>
            <person name="Markowitz V."/>
            <person name="Hugenholtz P."/>
            <person name="Klenk H.P."/>
            <person name="Kyrpides N.C."/>
        </authorList>
    </citation>
    <scope>NUCLEOTIDE SEQUENCE [LARGE SCALE GENOMIC DNA]</scope>
    <source>
        <strain evidence="14">DSM 11293 / JCM 15392 / SEBR 4228</strain>
    </source>
</reference>
<comment type="catalytic activity">
    <reaction evidence="9">
        <text>ATP + H2O = ADP + phosphate + H(+)</text>
        <dbReference type="Rhea" id="RHEA:13065"/>
        <dbReference type="ChEBI" id="CHEBI:15377"/>
        <dbReference type="ChEBI" id="CHEBI:15378"/>
        <dbReference type="ChEBI" id="CHEBI:30616"/>
        <dbReference type="ChEBI" id="CHEBI:43474"/>
        <dbReference type="ChEBI" id="CHEBI:456216"/>
        <dbReference type="EC" id="5.6.2.4"/>
    </reaction>
</comment>